<dbReference type="EMBL" id="JANHOG010001774">
    <property type="protein sequence ID" value="KAJ3531802.1"/>
    <property type="molecule type" value="Genomic_DNA"/>
</dbReference>
<evidence type="ECO:0000313" key="2">
    <source>
        <dbReference type="Proteomes" id="UP001148662"/>
    </source>
</evidence>
<accession>A0ACC1S4V1</accession>
<proteinExistence type="predicted"/>
<keyword evidence="2" id="KW-1185">Reference proteome</keyword>
<dbReference type="Proteomes" id="UP001148662">
    <property type="component" value="Unassembled WGS sequence"/>
</dbReference>
<protein>
    <submittedName>
        <fullName evidence="1">Uncharacterized protein</fullName>
    </submittedName>
</protein>
<evidence type="ECO:0000313" key="1">
    <source>
        <dbReference type="EMBL" id="KAJ3531802.1"/>
    </source>
</evidence>
<gene>
    <name evidence="1" type="ORF">NM688_g7522</name>
</gene>
<sequence length="598" mass="64849">MADLADRFWRTMHLRQEFELRAGGGLPQFLLTTAVVVASILYKIRAQRRRFMPSSYPLLEGPPADTSADATVGKQSNTDEPSPKSSAPSADTKDRTAQGPVSSPVQSMQNDVRGLVDKHFVFPRTTFAEGNELATPAATLTFHDLAPSTRDSLDAVTSVVDVHPTLELPVQTDTPFSTNLVEQIDTSLLAVSLHLFYTLVLLSLVLFTFYYSNKRRIRRALNFFYMLYFGTRMRVLAAIATPTPIGFGSPHYKSSDSVLQNEQHGKDLASVDDSSTPVATTTSCSSVTSHSSDNSLLPSVDDGGSPTVPLAQDALTMACLTELRETVLAGGPTCGRPSPGDVAPVQSDSSNTYSEYGLLLVSAQEDGIRDIPSPCPSSRNPGIAFDPFATPDLDKSRPDAVWGVMAPAQQLHTEDDVAACVERAQILDAVTVAVRSDSGSAPGTSLREELEDSHGSEQSGNPTAQTSIRRIIKVGSWNLADGTSVCIMASRPMLLPPETQSQSQPDDCPSSADEQLEEIPWVPEPGHVSDKVKTWERYGFLIRPAKPRVSPPEATDYQPLNGESEAVFYSPTVGGYLDFDLRERRRTSTNGSLQFITY</sequence>
<organism evidence="1 2">
    <name type="scientific">Phlebia brevispora</name>
    <dbReference type="NCBI Taxonomy" id="194682"/>
    <lineage>
        <taxon>Eukaryota</taxon>
        <taxon>Fungi</taxon>
        <taxon>Dikarya</taxon>
        <taxon>Basidiomycota</taxon>
        <taxon>Agaricomycotina</taxon>
        <taxon>Agaricomycetes</taxon>
        <taxon>Polyporales</taxon>
        <taxon>Meruliaceae</taxon>
        <taxon>Phlebia</taxon>
    </lineage>
</organism>
<reference evidence="1" key="1">
    <citation type="submission" date="2022-07" db="EMBL/GenBank/DDBJ databases">
        <title>Genome Sequence of Phlebia brevispora.</title>
        <authorList>
            <person name="Buettner E."/>
        </authorList>
    </citation>
    <scope>NUCLEOTIDE SEQUENCE</scope>
    <source>
        <strain evidence="1">MPL23</strain>
    </source>
</reference>
<comment type="caution">
    <text evidence="1">The sequence shown here is derived from an EMBL/GenBank/DDBJ whole genome shotgun (WGS) entry which is preliminary data.</text>
</comment>
<name>A0ACC1S4V1_9APHY</name>